<proteinExistence type="predicted"/>
<protein>
    <submittedName>
        <fullName evidence="2">Uncharacterized protein</fullName>
    </submittedName>
</protein>
<dbReference type="GeneID" id="37038419"/>
<evidence type="ECO:0000313" key="2">
    <source>
        <dbReference type="EMBL" id="PWN39038.1"/>
    </source>
</evidence>
<dbReference type="Proteomes" id="UP000245783">
    <property type="component" value="Unassembled WGS sequence"/>
</dbReference>
<sequence length="112" mass="12049">MPAEEVLRAAQSSTSAVPPSSRPLRWAKPHIVPGKATLQAFSDVLCMETSGTDLRIMVVRQGYIVGDTGLCPIDFAVAHKVPDRSSKEASLTSSEILRKELSSKLKDNLGSL</sequence>
<dbReference type="InParanoid" id="A0A316VPN3"/>
<name>A0A316VPN3_9BASI</name>
<evidence type="ECO:0000256" key="1">
    <source>
        <dbReference type="SAM" id="MobiDB-lite"/>
    </source>
</evidence>
<dbReference type="RefSeq" id="XP_025366198.1">
    <property type="nucleotide sequence ID" value="XM_025516549.1"/>
</dbReference>
<organism evidence="2 3">
    <name type="scientific">Ceraceosorus guamensis</name>
    <dbReference type="NCBI Taxonomy" id="1522189"/>
    <lineage>
        <taxon>Eukaryota</taxon>
        <taxon>Fungi</taxon>
        <taxon>Dikarya</taxon>
        <taxon>Basidiomycota</taxon>
        <taxon>Ustilaginomycotina</taxon>
        <taxon>Exobasidiomycetes</taxon>
        <taxon>Ceraceosorales</taxon>
        <taxon>Ceraceosoraceae</taxon>
        <taxon>Ceraceosorus</taxon>
    </lineage>
</organism>
<dbReference type="OrthoDB" id="1933717at2759"/>
<gene>
    <name evidence="2" type="ORF">IE81DRAFT_350525</name>
</gene>
<evidence type="ECO:0000313" key="3">
    <source>
        <dbReference type="Proteomes" id="UP000245783"/>
    </source>
</evidence>
<accession>A0A316VPN3</accession>
<keyword evidence="3" id="KW-1185">Reference proteome</keyword>
<reference evidence="2 3" key="1">
    <citation type="journal article" date="2018" name="Mol. Biol. Evol.">
        <title>Broad Genomic Sampling Reveals a Smut Pathogenic Ancestry of the Fungal Clade Ustilaginomycotina.</title>
        <authorList>
            <person name="Kijpornyongpan T."/>
            <person name="Mondo S.J."/>
            <person name="Barry K."/>
            <person name="Sandor L."/>
            <person name="Lee J."/>
            <person name="Lipzen A."/>
            <person name="Pangilinan J."/>
            <person name="LaButti K."/>
            <person name="Hainaut M."/>
            <person name="Henrissat B."/>
            <person name="Grigoriev I.V."/>
            <person name="Spatafora J.W."/>
            <person name="Aime M.C."/>
        </authorList>
    </citation>
    <scope>NUCLEOTIDE SEQUENCE [LARGE SCALE GENOMIC DNA]</scope>
    <source>
        <strain evidence="2 3">MCA 4658</strain>
    </source>
</reference>
<dbReference type="AlphaFoldDB" id="A0A316VPN3"/>
<dbReference type="EMBL" id="KZ819502">
    <property type="protein sequence ID" value="PWN39038.1"/>
    <property type="molecule type" value="Genomic_DNA"/>
</dbReference>
<feature type="region of interest" description="Disordered" evidence="1">
    <location>
        <begin position="1"/>
        <end position="24"/>
    </location>
</feature>